<evidence type="ECO:0000259" key="2">
    <source>
        <dbReference type="Pfam" id="PF01965"/>
    </source>
</evidence>
<comment type="caution">
    <text evidence="3">The sequence shown here is derived from an EMBL/GenBank/DDBJ whole genome shotgun (WGS) entry which is preliminary data.</text>
</comment>
<feature type="domain" description="DJ-1/PfpI" evidence="2">
    <location>
        <begin position="7"/>
        <end position="175"/>
    </location>
</feature>
<dbReference type="PROSITE" id="PS51276">
    <property type="entry name" value="PEPTIDASE_C56_PFPI"/>
    <property type="match status" value="1"/>
</dbReference>
<dbReference type="CDD" id="cd03134">
    <property type="entry name" value="GATase1_PfpI_like"/>
    <property type="match status" value="1"/>
</dbReference>
<name>A0ABP8GB79_9BACT</name>
<dbReference type="PROSITE" id="PS51273">
    <property type="entry name" value="GATASE_TYPE_1"/>
    <property type="match status" value="1"/>
</dbReference>
<evidence type="ECO:0000313" key="3">
    <source>
        <dbReference type="EMBL" id="GAA4321100.1"/>
    </source>
</evidence>
<dbReference type="PANTHER" id="PTHR42733">
    <property type="entry name" value="DJ-1 PROTEIN"/>
    <property type="match status" value="1"/>
</dbReference>
<dbReference type="SUPFAM" id="SSF52317">
    <property type="entry name" value="Class I glutamine amidotransferase-like"/>
    <property type="match status" value="1"/>
</dbReference>
<keyword evidence="4" id="KW-1185">Reference proteome</keyword>
<sequence>MTQLNGKKVAVLTENGFEEVELTQPLEALRAAGAEAHIVSPQKDKVKAWDKDHWSIELPVDKVLDDANPEDYDALLLPGGVLNPDTLRTNKKAVDFARHFLEYGKPVAAICHGPQLLIETGMIATRTLTSYPSVRTDLENAGALWQDKEVVTDNGLVTSRSPEDLDAFIKKMLEEIREGKHATTGQYTKHD</sequence>
<gene>
    <name evidence="3" type="ORF">GCM10023184_06660</name>
</gene>
<dbReference type="InterPro" id="IPR006286">
    <property type="entry name" value="C56_PfpI-like"/>
</dbReference>
<evidence type="ECO:0000313" key="4">
    <source>
        <dbReference type="Proteomes" id="UP001501725"/>
    </source>
</evidence>
<dbReference type="Pfam" id="PF01965">
    <property type="entry name" value="DJ-1_PfpI"/>
    <property type="match status" value="1"/>
</dbReference>
<dbReference type="NCBIfam" id="TIGR01382">
    <property type="entry name" value="PfpI"/>
    <property type="match status" value="1"/>
</dbReference>
<dbReference type="RefSeq" id="WP_345253365.1">
    <property type="nucleotide sequence ID" value="NZ_BAABGY010000002.1"/>
</dbReference>
<comment type="similarity">
    <text evidence="1">Belongs to the peptidase C56 family.</text>
</comment>
<dbReference type="InterPro" id="IPR029062">
    <property type="entry name" value="Class_I_gatase-like"/>
</dbReference>
<dbReference type="EMBL" id="BAABGY010000002">
    <property type="protein sequence ID" value="GAA4321100.1"/>
    <property type="molecule type" value="Genomic_DNA"/>
</dbReference>
<organism evidence="3 4">
    <name type="scientific">Flaviaesturariibacter amylovorans</name>
    <dbReference type="NCBI Taxonomy" id="1084520"/>
    <lineage>
        <taxon>Bacteria</taxon>
        <taxon>Pseudomonadati</taxon>
        <taxon>Bacteroidota</taxon>
        <taxon>Chitinophagia</taxon>
        <taxon>Chitinophagales</taxon>
        <taxon>Chitinophagaceae</taxon>
        <taxon>Flaviaestuariibacter</taxon>
    </lineage>
</organism>
<evidence type="ECO:0000256" key="1">
    <source>
        <dbReference type="ARBA" id="ARBA00008542"/>
    </source>
</evidence>
<reference evidence="4" key="1">
    <citation type="journal article" date="2019" name="Int. J. Syst. Evol. Microbiol.">
        <title>The Global Catalogue of Microorganisms (GCM) 10K type strain sequencing project: providing services to taxonomists for standard genome sequencing and annotation.</title>
        <authorList>
            <consortium name="The Broad Institute Genomics Platform"/>
            <consortium name="The Broad Institute Genome Sequencing Center for Infectious Disease"/>
            <person name="Wu L."/>
            <person name="Ma J."/>
        </authorList>
    </citation>
    <scope>NUCLEOTIDE SEQUENCE [LARGE SCALE GENOMIC DNA]</scope>
    <source>
        <strain evidence="4">JCM 17919</strain>
    </source>
</reference>
<keyword evidence="3" id="KW-0315">Glutamine amidotransferase</keyword>
<dbReference type="InterPro" id="IPR002818">
    <property type="entry name" value="DJ-1/PfpI"/>
</dbReference>
<dbReference type="Proteomes" id="UP001501725">
    <property type="component" value="Unassembled WGS sequence"/>
</dbReference>
<dbReference type="PANTHER" id="PTHR42733:SF12">
    <property type="entry name" value="PROTEINASE"/>
    <property type="match status" value="1"/>
</dbReference>
<proteinExistence type="inferred from homology"/>
<dbReference type="Gene3D" id="3.40.50.880">
    <property type="match status" value="1"/>
</dbReference>
<accession>A0ABP8GB79</accession>
<protein>
    <submittedName>
        <fullName evidence="3">Type 1 glutamine amidotransferase domain-containing protein</fullName>
    </submittedName>
</protein>